<dbReference type="PANTHER" id="PTHR42754">
    <property type="entry name" value="ENDOGLUCANASE"/>
    <property type="match status" value="1"/>
</dbReference>
<dbReference type="CDD" id="cd00063">
    <property type="entry name" value="FN3"/>
    <property type="match status" value="1"/>
</dbReference>
<dbReference type="SUPFAM" id="SSF50998">
    <property type="entry name" value="Quinoprotein alcohol dehydrogenase-like"/>
    <property type="match status" value="1"/>
</dbReference>
<dbReference type="InterPro" id="IPR036116">
    <property type="entry name" value="FN3_sf"/>
</dbReference>
<dbReference type="InterPro" id="IPR011047">
    <property type="entry name" value="Quinoprotein_ADH-like_sf"/>
</dbReference>
<sequence length="523" mass="55635">MKIAIRIVLFALLISGCKKEDENLIKIPHNQNPGDFTVEVTQITNNSSLLNWNAAVDPDNDKVTYTIFLGETEAQTNLETTEFLLESLQAQTNYKGKVVASDSNGNTSENTFDFITAEDEIFDKEVAVVWQKSLGGTLDDEAYEIQRTNDGGYIIGGSSESIDGDIGANKGAKDCWVVKLDNLGNIVWETSLGGSGNETIHGIQQTTDGGYIVGAFSSSSDGDVSGNNGMRDFWIVKLNASGNLVWETSLGGSKDDILESILQTEDGGYVAAGFSSSADGNVTENNGGADAWVVRLDASGSLIWETNLGGSGGDIAVSVDQTIDLGFILAGYTSTAENKRDLWVAQLDASGSLVWEKKLGGSENDEAISVQQTLDNGFIVGGYSNSSNGNVGENQGSSDAWIIKLNVSGELLWEKTVGGSSSEVINEIKEVTEGGFIAVCSTSSFDGDISSNNGATDFWILRLDVSASIIWQTNLGGPGNDYGFSIEQATDSGYIVAGSWYTNIVEAGEGSTGDYNYWVVKLE</sequence>
<dbReference type="InterPro" id="IPR003961">
    <property type="entry name" value="FN3_dom"/>
</dbReference>
<dbReference type="PANTHER" id="PTHR42754:SF1">
    <property type="entry name" value="LIPOPROTEIN"/>
    <property type="match status" value="1"/>
</dbReference>
<dbReference type="InterPro" id="IPR013783">
    <property type="entry name" value="Ig-like_fold"/>
</dbReference>
<feature type="domain" description="Fibronectin type-III" evidence="1">
    <location>
        <begin position="32"/>
        <end position="119"/>
    </location>
</feature>
<proteinExistence type="predicted"/>
<dbReference type="EMBL" id="LAZR01000270">
    <property type="protein sequence ID" value="KKN78008.1"/>
    <property type="molecule type" value="Genomic_DNA"/>
</dbReference>
<gene>
    <name evidence="2" type="ORF">LCGC14_0354380</name>
</gene>
<reference evidence="2" key="1">
    <citation type="journal article" date="2015" name="Nature">
        <title>Complex archaea that bridge the gap between prokaryotes and eukaryotes.</title>
        <authorList>
            <person name="Spang A."/>
            <person name="Saw J.H."/>
            <person name="Jorgensen S.L."/>
            <person name="Zaremba-Niedzwiedzka K."/>
            <person name="Martijn J."/>
            <person name="Lind A.E."/>
            <person name="van Eijk R."/>
            <person name="Schleper C."/>
            <person name="Guy L."/>
            <person name="Ettema T.J."/>
        </authorList>
    </citation>
    <scope>NUCLEOTIDE SEQUENCE</scope>
</reference>
<comment type="caution">
    <text evidence="2">The sequence shown here is derived from an EMBL/GenBank/DDBJ whole genome shotgun (WGS) entry which is preliminary data.</text>
</comment>
<evidence type="ECO:0000313" key="2">
    <source>
        <dbReference type="EMBL" id="KKN78008.1"/>
    </source>
</evidence>
<dbReference type="AlphaFoldDB" id="A0A0F9WHX3"/>
<dbReference type="Gene3D" id="2.60.40.10">
    <property type="entry name" value="Immunoglobulins"/>
    <property type="match status" value="1"/>
</dbReference>
<protein>
    <recommendedName>
        <fullName evidence="1">Fibronectin type-III domain-containing protein</fullName>
    </recommendedName>
</protein>
<dbReference type="Pfam" id="PF00041">
    <property type="entry name" value="fn3"/>
    <property type="match status" value="1"/>
</dbReference>
<dbReference type="PROSITE" id="PS50853">
    <property type="entry name" value="FN3"/>
    <property type="match status" value="1"/>
</dbReference>
<accession>A0A0F9WHX3</accession>
<organism evidence="2">
    <name type="scientific">marine sediment metagenome</name>
    <dbReference type="NCBI Taxonomy" id="412755"/>
    <lineage>
        <taxon>unclassified sequences</taxon>
        <taxon>metagenomes</taxon>
        <taxon>ecological metagenomes</taxon>
    </lineage>
</organism>
<dbReference type="PROSITE" id="PS51257">
    <property type="entry name" value="PROKAR_LIPOPROTEIN"/>
    <property type="match status" value="1"/>
</dbReference>
<name>A0A0F9WHX3_9ZZZZ</name>
<evidence type="ECO:0000259" key="1">
    <source>
        <dbReference type="PROSITE" id="PS50853"/>
    </source>
</evidence>
<dbReference type="SUPFAM" id="SSF49265">
    <property type="entry name" value="Fibronectin type III"/>
    <property type="match status" value="1"/>
</dbReference>